<evidence type="ECO:0000256" key="2">
    <source>
        <dbReference type="ARBA" id="ARBA00022786"/>
    </source>
</evidence>
<comment type="pathway">
    <text evidence="1">Protein modification; protein ubiquitination.</text>
</comment>
<name>A0A6A4KZ69_9ERIC</name>
<dbReference type="OrthoDB" id="2305498at2759"/>
<gene>
    <name evidence="4" type="ORF">C3L33_15268</name>
</gene>
<dbReference type="PANTHER" id="PTHR47463:SF2">
    <property type="entry name" value="F-BOX PROTEIN SKIP16"/>
    <property type="match status" value="1"/>
</dbReference>
<dbReference type="InterPro" id="IPR036767">
    <property type="entry name" value="ApaG_sf"/>
</dbReference>
<dbReference type="Proteomes" id="UP000428333">
    <property type="component" value="Linkage Group LG09"/>
</dbReference>
<evidence type="ECO:0000313" key="4">
    <source>
        <dbReference type="EMBL" id="KAE9452823.1"/>
    </source>
</evidence>
<sequence>MGLDSVGGALAIHEILSKLGPTDTAAVGCLNKRFRDWAADESLWSKFCADELDLSSPQDPLGNPTPTFKVTYQVWREAFGMYPWPLVRRVKRCWGRLKSWLSANFPEALATLRKGASEDEIKSLEKSLKVKLPLPTRLLYRFCDGQDLKREKVSGHLLGSPLGLMGGYSLYNHLVNVYLLPLHLVIRETKRIVRQVGFSRKYILVASSTYRQKIFFFNCDDGQLYVGTRNWANEDEMIPCVPKELIRLVPDFGGSQQQDAMLLWLEEHGHRLHSGVIRLREEGKIRGINLFPEKAPHCSIAITNGVKVRASAVLVPEFCNLQDESEKFCFSYSMRMSLLPEGCCIYGMSFASCQLYRRHLIFRANDIVVNDINEEAVIGKVHCFHNWVCAVRQCLCGIDYGGNKFAYLQFPLLRPGEEEFVYESCTPLSSSSGSVEGCFTFVPGRWHVHLFSCCTDKSFFFVWFSRLADPKGDPFDVELARFPLQLPDYIF</sequence>
<dbReference type="SUPFAM" id="SSF160631">
    <property type="entry name" value="SMI1/KNR4-like"/>
    <property type="match status" value="1"/>
</dbReference>
<dbReference type="InterPro" id="IPR037883">
    <property type="entry name" value="Knr4/Smi1-like_sf"/>
</dbReference>
<evidence type="ECO:0000259" key="3">
    <source>
        <dbReference type="PROSITE" id="PS51087"/>
    </source>
</evidence>
<dbReference type="PANTHER" id="PTHR47463">
    <property type="entry name" value="F-BOX PROTEIN SKIP16"/>
    <property type="match status" value="1"/>
</dbReference>
<dbReference type="SUPFAM" id="SSF81383">
    <property type="entry name" value="F-box domain"/>
    <property type="match status" value="1"/>
</dbReference>
<feature type="non-terminal residue" evidence="4">
    <location>
        <position position="1"/>
    </location>
</feature>
<dbReference type="EMBL" id="QEFC01002340">
    <property type="protein sequence ID" value="KAE9452823.1"/>
    <property type="molecule type" value="Genomic_DNA"/>
</dbReference>
<reference evidence="4 5" key="1">
    <citation type="journal article" date="2019" name="Genome Biol. Evol.">
        <title>The Rhododendron genome and chromosomal organization provide insight into shared whole-genome duplications across the heath family (Ericaceae).</title>
        <authorList>
            <person name="Soza V.L."/>
            <person name="Lindsley D."/>
            <person name="Waalkes A."/>
            <person name="Ramage E."/>
            <person name="Patwardhan R.P."/>
            <person name="Burton J.N."/>
            <person name="Adey A."/>
            <person name="Kumar A."/>
            <person name="Qiu R."/>
            <person name="Shendure J."/>
            <person name="Hall B."/>
        </authorList>
    </citation>
    <scope>NUCLEOTIDE SEQUENCE [LARGE SCALE GENOMIC DNA]</scope>
    <source>
        <strain evidence="4">RSF 1966-606</strain>
    </source>
</reference>
<keyword evidence="2" id="KW-0833">Ubl conjugation pathway</keyword>
<dbReference type="Gene3D" id="2.60.40.1470">
    <property type="entry name" value="ApaG domain"/>
    <property type="match status" value="2"/>
</dbReference>
<proteinExistence type="predicted"/>
<feature type="domain" description="ApaG" evidence="3">
    <location>
        <begin position="300"/>
        <end position="491"/>
    </location>
</feature>
<organism evidence="4 5">
    <name type="scientific">Rhododendron williamsianum</name>
    <dbReference type="NCBI Taxonomy" id="262921"/>
    <lineage>
        <taxon>Eukaryota</taxon>
        <taxon>Viridiplantae</taxon>
        <taxon>Streptophyta</taxon>
        <taxon>Embryophyta</taxon>
        <taxon>Tracheophyta</taxon>
        <taxon>Spermatophyta</taxon>
        <taxon>Magnoliopsida</taxon>
        <taxon>eudicotyledons</taxon>
        <taxon>Gunneridae</taxon>
        <taxon>Pentapetalae</taxon>
        <taxon>asterids</taxon>
        <taxon>Ericales</taxon>
        <taxon>Ericaceae</taxon>
        <taxon>Ericoideae</taxon>
        <taxon>Rhodoreae</taxon>
        <taxon>Rhododendron</taxon>
    </lineage>
</organism>
<dbReference type="InterPro" id="IPR007474">
    <property type="entry name" value="ApaG_domain"/>
</dbReference>
<dbReference type="SUPFAM" id="SSF110069">
    <property type="entry name" value="ApaG-like"/>
    <property type="match status" value="1"/>
</dbReference>
<keyword evidence="5" id="KW-1185">Reference proteome</keyword>
<accession>A0A6A4KZ69</accession>
<evidence type="ECO:0000256" key="1">
    <source>
        <dbReference type="ARBA" id="ARBA00004906"/>
    </source>
</evidence>
<dbReference type="InterPro" id="IPR036047">
    <property type="entry name" value="F-box-like_dom_sf"/>
</dbReference>
<dbReference type="PROSITE" id="PS51087">
    <property type="entry name" value="APAG"/>
    <property type="match status" value="1"/>
</dbReference>
<protein>
    <recommendedName>
        <fullName evidence="3">ApaG domain-containing protein</fullName>
    </recommendedName>
</protein>
<comment type="caution">
    <text evidence="4">The sequence shown here is derived from an EMBL/GenBank/DDBJ whole genome shotgun (WGS) entry which is preliminary data.</text>
</comment>
<evidence type="ECO:0000313" key="5">
    <source>
        <dbReference type="Proteomes" id="UP000428333"/>
    </source>
</evidence>
<dbReference type="AlphaFoldDB" id="A0A6A4KZ69"/>
<dbReference type="Pfam" id="PF04379">
    <property type="entry name" value="DUF525"/>
    <property type="match status" value="1"/>
</dbReference>